<comment type="caution">
    <text evidence="2">The sequence shown here is derived from an EMBL/GenBank/DDBJ whole genome shotgun (WGS) entry which is preliminary data.</text>
</comment>
<dbReference type="EMBL" id="JAPEUX010000003">
    <property type="protein sequence ID" value="KAJ4356152.1"/>
    <property type="molecule type" value="Genomic_DNA"/>
</dbReference>
<gene>
    <name evidence="2" type="ORF">N0V89_004182</name>
</gene>
<evidence type="ECO:0000313" key="3">
    <source>
        <dbReference type="Proteomes" id="UP001140513"/>
    </source>
</evidence>
<name>A0A9W8XPX9_9PLEO</name>
<feature type="region of interest" description="Disordered" evidence="1">
    <location>
        <begin position="54"/>
        <end position="76"/>
    </location>
</feature>
<keyword evidence="3" id="KW-1185">Reference proteome</keyword>
<dbReference type="AlphaFoldDB" id="A0A9W8XPX9"/>
<dbReference type="OrthoDB" id="4708870at2759"/>
<sequence length="244" mass="27309">MEVIPVGQDGWNENIRQATLDIQETAPTTPQLEPTMIGDVAPTCTIQQSDSELAAPNGTTLGYPPTPPHTPPSSFRSVEPMTASHITINPSADALSTPLYLPSLPRTPPLGFTAHPPPRDMSPSAKLICLFRWTHFSPITSAPYLSRSPREKNFSMSWSDSGATDAVLAQWVKEMWWGVWVRQAHVNYVGMWKRRFEKEDRKAKEAKAEKEKAKVGMKMKEKAQMELDGRKTKILERLRVINGC</sequence>
<evidence type="ECO:0000256" key="1">
    <source>
        <dbReference type="SAM" id="MobiDB-lite"/>
    </source>
</evidence>
<accession>A0A9W8XPX9</accession>
<protein>
    <submittedName>
        <fullName evidence="2">Uncharacterized protein</fullName>
    </submittedName>
</protein>
<proteinExistence type="predicted"/>
<organism evidence="2 3">
    <name type="scientific">Didymosphaeria variabile</name>
    <dbReference type="NCBI Taxonomy" id="1932322"/>
    <lineage>
        <taxon>Eukaryota</taxon>
        <taxon>Fungi</taxon>
        <taxon>Dikarya</taxon>
        <taxon>Ascomycota</taxon>
        <taxon>Pezizomycotina</taxon>
        <taxon>Dothideomycetes</taxon>
        <taxon>Pleosporomycetidae</taxon>
        <taxon>Pleosporales</taxon>
        <taxon>Massarineae</taxon>
        <taxon>Didymosphaeriaceae</taxon>
        <taxon>Didymosphaeria</taxon>
    </lineage>
</organism>
<evidence type="ECO:0000313" key="2">
    <source>
        <dbReference type="EMBL" id="KAJ4356152.1"/>
    </source>
</evidence>
<dbReference type="Proteomes" id="UP001140513">
    <property type="component" value="Unassembled WGS sequence"/>
</dbReference>
<dbReference type="RefSeq" id="XP_056073278.1">
    <property type="nucleotide sequence ID" value="XM_056212970.1"/>
</dbReference>
<reference evidence="2" key="1">
    <citation type="submission" date="2022-10" db="EMBL/GenBank/DDBJ databases">
        <title>Tapping the CABI collections for fungal endophytes: first genome assemblies for Collariella, Neodidymelliopsis, Ascochyta clinopodiicola, Didymella pomorum, Didymosphaeria variabile, Neocosmospora piperis and Neocucurbitaria cava.</title>
        <authorList>
            <person name="Hill R."/>
        </authorList>
    </citation>
    <scope>NUCLEOTIDE SEQUENCE</scope>
    <source>
        <strain evidence="2">IMI 356815</strain>
    </source>
</reference>
<dbReference type="GeneID" id="80907712"/>